<name>A0ABT9D6B5_9CELL</name>
<keyword evidence="5" id="KW-1185">Reference proteome</keyword>
<dbReference type="InterPro" id="IPR036873">
    <property type="entry name" value="Rhodanese-like_dom_sf"/>
</dbReference>
<keyword evidence="2" id="KW-0677">Repeat</keyword>
<dbReference type="RefSeq" id="WP_304600044.1">
    <property type="nucleotide sequence ID" value="NZ_JAUQYP010000001.1"/>
</dbReference>
<dbReference type="SUPFAM" id="SSF52821">
    <property type="entry name" value="Rhodanese/Cell cycle control phosphatase"/>
    <property type="match status" value="1"/>
</dbReference>
<dbReference type="SMART" id="SM00450">
    <property type="entry name" value="RHOD"/>
    <property type="match status" value="1"/>
</dbReference>
<comment type="caution">
    <text evidence="4">The sequence shown here is derived from an EMBL/GenBank/DDBJ whole genome shotgun (WGS) entry which is preliminary data.</text>
</comment>
<evidence type="ECO:0000256" key="2">
    <source>
        <dbReference type="ARBA" id="ARBA00022737"/>
    </source>
</evidence>
<dbReference type="PANTHER" id="PTHR11364:SF27">
    <property type="entry name" value="SULFURTRANSFERASE"/>
    <property type="match status" value="1"/>
</dbReference>
<dbReference type="Pfam" id="PF00581">
    <property type="entry name" value="Rhodanese"/>
    <property type="match status" value="1"/>
</dbReference>
<proteinExistence type="predicted"/>
<dbReference type="CDD" id="cd01448">
    <property type="entry name" value="TST_Repeat_1"/>
    <property type="match status" value="1"/>
</dbReference>
<gene>
    <name evidence="4" type="ORF">Q6348_04080</name>
</gene>
<evidence type="ECO:0000313" key="5">
    <source>
        <dbReference type="Proteomes" id="UP001232536"/>
    </source>
</evidence>
<dbReference type="InterPro" id="IPR001763">
    <property type="entry name" value="Rhodanese-like_dom"/>
</dbReference>
<dbReference type="InterPro" id="IPR045078">
    <property type="entry name" value="TST/MPST-like"/>
</dbReference>
<accession>A0ABT9D6B5</accession>
<dbReference type="Proteomes" id="UP001232536">
    <property type="component" value="Unassembled WGS sequence"/>
</dbReference>
<organism evidence="4 5">
    <name type="scientific">Actinotalea lenta</name>
    <dbReference type="NCBI Taxonomy" id="3064654"/>
    <lineage>
        <taxon>Bacteria</taxon>
        <taxon>Bacillati</taxon>
        <taxon>Actinomycetota</taxon>
        <taxon>Actinomycetes</taxon>
        <taxon>Micrococcales</taxon>
        <taxon>Cellulomonadaceae</taxon>
        <taxon>Actinotalea</taxon>
    </lineage>
</organism>
<keyword evidence="1" id="KW-0808">Transferase</keyword>
<dbReference type="PROSITE" id="PS50206">
    <property type="entry name" value="RHODANESE_3"/>
    <property type="match status" value="1"/>
</dbReference>
<evidence type="ECO:0000256" key="1">
    <source>
        <dbReference type="ARBA" id="ARBA00022679"/>
    </source>
</evidence>
<dbReference type="PANTHER" id="PTHR11364">
    <property type="entry name" value="THIOSULFATE SULFERTANSFERASE"/>
    <property type="match status" value="1"/>
</dbReference>
<sequence>MTTPALVQVEELRAELASGGRPLLVDVRWVLAGSDHESYLLGHLPGAVFCDLDAELAAPPGDGGRHPLPSSAQLTAMMQRLGISPDRDVVVYDGGAGGPAARAWWCLRWVGHEAVRVLDGGYQAWVGAGG</sequence>
<evidence type="ECO:0000259" key="3">
    <source>
        <dbReference type="PROSITE" id="PS50206"/>
    </source>
</evidence>
<feature type="domain" description="Rhodanese" evidence="3">
    <location>
        <begin position="18"/>
        <end position="130"/>
    </location>
</feature>
<evidence type="ECO:0000313" key="4">
    <source>
        <dbReference type="EMBL" id="MDO8106372.1"/>
    </source>
</evidence>
<protein>
    <submittedName>
        <fullName evidence="4">Rhodanese-like domain-containing protein</fullName>
    </submittedName>
</protein>
<dbReference type="EMBL" id="JAUQYP010000001">
    <property type="protein sequence ID" value="MDO8106372.1"/>
    <property type="molecule type" value="Genomic_DNA"/>
</dbReference>
<dbReference type="Gene3D" id="3.40.250.10">
    <property type="entry name" value="Rhodanese-like domain"/>
    <property type="match status" value="1"/>
</dbReference>
<reference evidence="4 5" key="1">
    <citation type="submission" date="2023-07" db="EMBL/GenBank/DDBJ databases">
        <title>Description of novel actinomycetes strains, isolated from tidal flat sediment.</title>
        <authorList>
            <person name="Lu C."/>
        </authorList>
    </citation>
    <scope>NUCLEOTIDE SEQUENCE [LARGE SCALE GENOMIC DNA]</scope>
    <source>
        <strain evidence="4 5">SYSU T00b441</strain>
    </source>
</reference>